<feature type="region of interest" description="Disordered" evidence="2">
    <location>
        <begin position="125"/>
        <end position="149"/>
    </location>
</feature>
<evidence type="ECO:0000313" key="3">
    <source>
        <dbReference type="EMBL" id="EDV29126.1"/>
    </source>
</evidence>
<dbReference type="KEGG" id="tad:TRIADDRAFT_52689"/>
<dbReference type="CTD" id="6750266"/>
<accession>B3RJV3</accession>
<dbReference type="InParanoid" id="B3RJV3"/>
<dbReference type="RefSeq" id="XP_002108328.1">
    <property type="nucleotide sequence ID" value="XM_002108292.1"/>
</dbReference>
<organism evidence="3 4">
    <name type="scientific">Trichoplax adhaerens</name>
    <name type="common">Trichoplax reptans</name>
    <dbReference type="NCBI Taxonomy" id="10228"/>
    <lineage>
        <taxon>Eukaryota</taxon>
        <taxon>Metazoa</taxon>
        <taxon>Placozoa</taxon>
        <taxon>Uniplacotomia</taxon>
        <taxon>Trichoplacea</taxon>
        <taxon>Trichoplacidae</taxon>
        <taxon>Trichoplax</taxon>
    </lineage>
</organism>
<dbReference type="HOGENOM" id="CLU_511266_0_0_1"/>
<dbReference type="PhylomeDB" id="B3RJV3"/>
<reference evidence="3 4" key="1">
    <citation type="journal article" date="2008" name="Nature">
        <title>The Trichoplax genome and the nature of placozoans.</title>
        <authorList>
            <person name="Srivastava M."/>
            <person name="Begovic E."/>
            <person name="Chapman J."/>
            <person name="Putnam N.H."/>
            <person name="Hellsten U."/>
            <person name="Kawashima T."/>
            <person name="Kuo A."/>
            <person name="Mitros T."/>
            <person name="Salamov A."/>
            <person name="Carpenter M.L."/>
            <person name="Signorovitch A.Y."/>
            <person name="Moreno M.A."/>
            <person name="Kamm K."/>
            <person name="Grimwood J."/>
            <person name="Schmutz J."/>
            <person name="Shapiro H."/>
            <person name="Grigoriev I.V."/>
            <person name="Buss L.W."/>
            <person name="Schierwater B."/>
            <person name="Dellaporta S.L."/>
            <person name="Rokhsar D.S."/>
        </authorList>
    </citation>
    <scope>NUCLEOTIDE SEQUENCE [LARGE SCALE GENOMIC DNA]</scope>
    <source>
        <strain evidence="3 4">Grell-BS-1999</strain>
    </source>
</reference>
<evidence type="ECO:0000313" key="4">
    <source>
        <dbReference type="Proteomes" id="UP000009022"/>
    </source>
</evidence>
<dbReference type="Proteomes" id="UP000009022">
    <property type="component" value="Unassembled WGS sequence"/>
</dbReference>
<protein>
    <recommendedName>
        <fullName evidence="5">Coiled-coil domain-containing protein 62</fullName>
    </recommendedName>
</protein>
<gene>
    <name evidence="3" type="ORF">TRIADDRAFT_52689</name>
</gene>
<keyword evidence="1" id="KW-0175">Coiled coil</keyword>
<feature type="coiled-coil region" evidence="1">
    <location>
        <begin position="164"/>
        <end position="411"/>
    </location>
</feature>
<evidence type="ECO:0000256" key="1">
    <source>
        <dbReference type="SAM" id="Coils"/>
    </source>
</evidence>
<feature type="region of interest" description="Disordered" evidence="2">
    <location>
        <begin position="61"/>
        <end position="84"/>
    </location>
</feature>
<sequence>MESPFQNREVNDAQLAFNHKNTSQRFQLGEFEMIAASDNINSRSDTETFLGYTSKSILPMATSSSTNRPHSNNRNVGIIPSNVPKINRTSSPTYSYTGTNRIAPTTSSITALQGQISIANMASGSVAKNNNDKSNSSSLNKTQEEFNISPSKLNAASELDTMTIQRQRHELQELNDMVQAHQKEIAVWEEDRERLRQSEHKCARLEGELKHRREQVKSLQTRIKIVESQEYSKSRALEDAQEKNETLSTSLRDLSTSVGHLQAREQELLTMFNLKENDLTEANKICNDLRKKFKKLEIMCEECTRSEKAARADLAQWRQQAAAAKEEVEKLRNEIEKQCISGDKAQAELSKNKQEVAVLQKELFLANERDKRKEQLIELQRSKQERADAELANLRQVYDRQQRDLSILRLNYQTSRDRASMLGTELTFDTSNIDNELNYEGTEDAEDLEDGASSSFKEDNAIYGSLGSNAANENQDKSQTGEQSLLMSKMEQTLKESREIVENLQQRSIVPSNSIHEGKEQHSFTKNSQISTE</sequence>
<keyword evidence="4" id="KW-1185">Reference proteome</keyword>
<dbReference type="eggNOG" id="ENOG502RHSF">
    <property type="taxonomic scope" value="Eukaryota"/>
</dbReference>
<evidence type="ECO:0008006" key="5">
    <source>
        <dbReference type="Google" id="ProtNLM"/>
    </source>
</evidence>
<proteinExistence type="predicted"/>
<name>B3RJV3_TRIAD</name>
<feature type="compositionally biased region" description="Polar residues" evidence="2">
    <location>
        <begin position="61"/>
        <end position="75"/>
    </location>
</feature>
<feature type="region of interest" description="Disordered" evidence="2">
    <location>
        <begin position="459"/>
        <end position="533"/>
    </location>
</feature>
<feature type="compositionally biased region" description="Polar residues" evidence="2">
    <location>
        <begin position="503"/>
        <end position="515"/>
    </location>
</feature>
<feature type="compositionally biased region" description="Polar residues" evidence="2">
    <location>
        <begin position="466"/>
        <end position="486"/>
    </location>
</feature>
<dbReference type="GeneID" id="6750266"/>
<dbReference type="AlphaFoldDB" id="B3RJV3"/>
<feature type="compositionally biased region" description="Polar residues" evidence="2">
    <location>
        <begin position="524"/>
        <end position="533"/>
    </location>
</feature>
<feature type="compositionally biased region" description="Low complexity" evidence="2">
    <location>
        <begin position="125"/>
        <end position="141"/>
    </location>
</feature>
<dbReference type="EMBL" id="DS985241">
    <property type="protein sequence ID" value="EDV29126.1"/>
    <property type="molecule type" value="Genomic_DNA"/>
</dbReference>
<feature type="compositionally biased region" description="Basic and acidic residues" evidence="2">
    <location>
        <begin position="492"/>
        <end position="501"/>
    </location>
</feature>
<dbReference type="OrthoDB" id="6155277at2759"/>
<dbReference type="STRING" id="10228.B3RJV3"/>
<evidence type="ECO:0000256" key="2">
    <source>
        <dbReference type="SAM" id="MobiDB-lite"/>
    </source>
</evidence>